<organism evidence="1 2">
    <name type="scientific">Fusarium zealandicum</name>
    <dbReference type="NCBI Taxonomy" id="1053134"/>
    <lineage>
        <taxon>Eukaryota</taxon>
        <taxon>Fungi</taxon>
        <taxon>Dikarya</taxon>
        <taxon>Ascomycota</taxon>
        <taxon>Pezizomycotina</taxon>
        <taxon>Sordariomycetes</taxon>
        <taxon>Hypocreomycetidae</taxon>
        <taxon>Hypocreales</taxon>
        <taxon>Nectriaceae</taxon>
        <taxon>Fusarium</taxon>
        <taxon>Fusarium staphyleae species complex</taxon>
    </lineage>
</organism>
<comment type="caution">
    <text evidence="1">The sequence shown here is derived from an EMBL/GenBank/DDBJ whole genome shotgun (WGS) entry which is preliminary data.</text>
</comment>
<dbReference type="AlphaFoldDB" id="A0A8H4UN00"/>
<dbReference type="Proteomes" id="UP000635477">
    <property type="component" value="Unassembled WGS sequence"/>
</dbReference>
<evidence type="ECO:0000313" key="2">
    <source>
        <dbReference type="Proteomes" id="UP000635477"/>
    </source>
</evidence>
<name>A0A8H4UN00_9HYPO</name>
<dbReference type="OrthoDB" id="1658288at2759"/>
<proteinExistence type="predicted"/>
<protein>
    <submittedName>
        <fullName evidence="1">Uncharacterized protein</fullName>
    </submittedName>
</protein>
<gene>
    <name evidence="1" type="ORF">FZEAL_3912</name>
</gene>
<evidence type="ECO:0000313" key="1">
    <source>
        <dbReference type="EMBL" id="KAF4980050.1"/>
    </source>
</evidence>
<dbReference type="EMBL" id="JABEYC010000260">
    <property type="protein sequence ID" value="KAF4980050.1"/>
    <property type="molecule type" value="Genomic_DNA"/>
</dbReference>
<sequence>MLLAATLAATDMMVWHLLISEGADKRISYIDSRLHVLCIEGLESLSFRFLEGKRHVVGWCGTATELSGDADANDDIKPSGLGKPPALTVIDNLYLEAGTDIVGGFNINVNVKEQPFWLQRGKDYPSLLKWVGAQPIVFCDAGDRRAWLVDGASALLHLVRISLYMDENDPESTYDWVFHPHQLKDR</sequence>
<accession>A0A8H4UN00</accession>
<reference evidence="1" key="1">
    <citation type="journal article" date="2020" name="BMC Genomics">
        <title>Correction to: Identification and distribution of gene clusters required for synthesis of sphingolipid metabolism inhibitors in diverse species of the filamentous fungus Fusarium.</title>
        <authorList>
            <person name="Kim H.S."/>
            <person name="Lohmar J.M."/>
            <person name="Busman M."/>
            <person name="Brown D.W."/>
            <person name="Naumann T.A."/>
            <person name="Divon H.H."/>
            <person name="Lysoe E."/>
            <person name="Uhlig S."/>
            <person name="Proctor R.H."/>
        </authorList>
    </citation>
    <scope>NUCLEOTIDE SEQUENCE</scope>
    <source>
        <strain evidence="1">NRRL 22465</strain>
    </source>
</reference>
<keyword evidence="2" id="KW-1185">Reference proteome</keyword>
<reference evidence="1" key="2">
    <citation type="submission" date="2020-05" db="EMBL/GenBank/DDBJ databases">
        <authorList>
            <person name="Kim H.-S."/>
            <person name="Proctor R.H."/>
            <person name="Brown D.W."/>
        </authorList>
    </citation>
    <scope>NUCLEOTIDE SEQUENCE</scope>
    <source>
        <strain evidence="1">NRRL 22465</strain>
    </source>
</reference>